<feature type="transmembrane region" description="Helical" evidence="1">
    <location>
        <begin position="35"/>
        <end position="56"/>
    </location>
</feature>
<keyword evidence="1" id="KW-0812">Transmembrane</keyword>
<feature type="transmembrane region" description="Helical" evidence="1">
    <location>
        <begin position="12"/>
        <end position="29"/>
    </location>
</feature>
<reference evidence="2 3" key="1">
    <citation type="submission" date="2020-05" db="EMBL/GenBank/DDBJ databases">
        <authorList>
            <person name="Zhang R."/>
        </authorList>
    </citation>
    <scope>NUCLEOTIDE SEQUENCE [LARGE SCALE GENOMIC DNA]</scope>
    <source>
        <strain evidence="2 3">DSM 28986</strain>
    </source>
</reference>
<proteinExistence type="predicted"/>
<sequence length="64" mass="7363">MNKIKEKNKTILSGAGLFLASILVTIEGYTENIDILLYMGIAFIFLSIFYVFLIIYDINKRNLK</sequence>
<evidence type="ECO:0000313" key="2">
    <source>
        <dbReference type="EMBL" id="NOL60367.1"/>
    </source>
</evidence>
<keyword evidence="1" id="KW-0472">Membrane</keyword>
<accession>A0A7K4FQG9</accession>
<evidence type="ECO:0000313" key="3">
    <source>
        <dbReference type="Proteomes" id="UP000546917"/>
    </source>
</evidence>
<organism evidence="2 3">
    <name type="scientific">Ferroplasma acidiphilum</name>
    <dbReference type="NCBI Taxonomy" id="74969"/>
    <lineage>
        <taxon>Archaea</taxon>
        <taxon>Methanobacteriati</taxon>
        <taxon>Thermoplasmatota</taxon>
        <taxon>Thermoplasmata</taxon>
        <taxon>Thermoplasmatales</taxon>
        <taxon>Ferroplasmaceae</taxon>
        <taxon>Ferroplasma</taxon>
    </lineage>
</organism>
<name>A0A7K4FQG9_9ARCH</name>
<dbReference type="Proteomes" id="UP000546917">
    <property type="component" value="Unassembled WGS sequence"/>
</dbReference>
<gene>
    <name evidence="2" type="ORF">HLB00_05910</name>
</gene>
<dbReference type="AlphaFoldDB" id="A0A7K4FQG9"/>
<evidence type="ECO:0000256" key="1">
    <source>
        <dbReference type="SAM" id="Phobius"/>
    </source>
</evidence>
<dbReference type="EMBL" id="JABGBP010000198">
    <property type="protein sequence ID" value="NOL60367.1"/>
    <property type="molecule type" value="Genomic_DNA"/>
</dbReference>
<comment type="caution">
    <text evidence="2">The sequence shown here is derived from an EMBL/GenBank/DDBJ whole genome shotgun (WGS) entry which is preliminary data.</text>
</comment>
<dbReference type="GeneID" id="84217574"/>
<keyword evidence="1" id="KW-1133">Transmembrane helix</keyword>
<protein>
    <submittedName>
        <fullName evidence="2">Uncharacterized protein</fullName>
    </submittedName>
</protein>
<dbReference type="RefSeq" id="WP_171481679.1">
    <property type="nucleotide sequence ID" value="NZ_CP133600.1"/>
</dbReference>